<dbReference type="Proteomes" id="UP000245051">
    <property type="component" value="Chromosome"/>
</dbReference>
<evidence type="ECO:0000313" key="2">
    <source>
        <dbReference type="EMBL" id="AWK12390.1"/>
    </source>
</evidence>
<evidence type="ECO:0000256" key="1">
    <source>
        <dbReference type="SAM" id="MobiDB-lite"/>
    </source>
</evidence>
<proteinExistence type="predicted"/>
<feature type="compositionally biased region" description="Gly residues" evidence="1">
    <location>
        <begin position="72"/>
        <end position="104"/>
    </location>
</feature>
<keyword evidence="3" id="KW-1185">Reference proteome</keyword>
<sequence length="123" mass="12225">MYSMCAERIEAESGNTLLWHALDRNGDALCARMAGGTAGRTAGWQPTTADDRDEYCGDCMNAVASAFRHGPDGAGGPVGARAGLGAGPGAGLGAPLGAGGGAGATEGQSDPAPPNPERRTRGR</sequence>
<reference evidence="2 3" key="1">
    <citation type="submission" date="2018-05" db="EMBL/GenBank/DDBJ databases">
        <title>Complete genome sequence of the Type Strain of Streptomyces spongiicola HNM0071, the producer of staurosporine.</title>
        <authorList>
            <person name="Zhou S."/>
            <person name="Huang X."/>
        </authorList>
    </citation>
    <scope>NUCLEOTIDE SEQUENCE [LARGE SCALE GENOMIC DNA]</scope>
    <source>
        <strain evidence="2 3">HNM0071</strain>
    </source>
</reference>
<feature type="region of interest" description="Disordered" evidence="1">
    <location>
        <begin position="71"/>
        <end position="123"/>
    </location>
</feature>
<dbReference type="EMBL" id="CP029254">
    <property type="protein sequence ID" value="AWK12390.1"/>
    <property type="molecule type" value="Genomic_DNA"/>
</dbReference>
<accession>A0ABN5KUH1</accession>
<gene>
    <name evidence="2" type="ORF">DDQ41_29625</name>
</gene>
<evidence type="ECO:0000313" key="3">
    <source>
        <dbReference type="Proteomes" id="UP000245051"/>
    </source>
</evidence>
<organism evidence="2 3">
    <name type="scientific">Streptomyces spongiicola</name>
    <dbReference type="NCBI Taxonomy" id="1690221"/>
    <lineage>
        <taxon>Bacteria</taxon>
        <taxon>Bacillati</taxon>
        <taxon>Actinomycetota</taxon>
        <taxon>Actinomycetes</taxon>
        <taxon>Kitasatosporales</taxon>
        <taxon>Streptomycetaceae</taxon>
        <taxon>Streptomyces</taxon>
    </lineage>
</organism>
<name>A0ABN5KUH1_9ACTN</name>
<protein>
    <submittedName>
        <fullName evidence="2">Uncharacterized protein</fullName>
    </submittedName>
</protein>